<accession>A0ABR2J299</accession>
<reference evidence="1 2" key="1">
    <citation type="submission" date="2024-04" db="EMBL/GenBank/DDBJ databases">
        <title>Tritrichomonas musculus Genome.</title>
        <authorList>
            <person name="Alves-Ferreira E."/>
            <person name="Grigg M."/>
            <person name="Lorenzi H."/>
            <person name="Galac M."/>
        </authorList>
    </citation>
    <scope>NUCLEOTIDE SEQUENCE [LARGE SCALE GENOMIC DNA]</scope>
    <source>
        <strain evidence="1 2">EAF2021</strain>
    </source>
</reference>
<gene>
    <name evidence="1" type="ORF">M9Y10_007707</name>
</gene>
<name>A0ABR2J299_9EUKA</name>
<organism evidence="1 2">
    <name type="scientific">Tritrichomonas musculus</name>
    <dbReference type="NCBI Taxonomy" id="1915356"/>
    <lineage>
        <taxon>Eukaryota</taxon>
        <taxon>Metamonada</taxon>
        <taxon>Parabasalia</taxon>
        <taxon>Tritrichomonadida</taxon>
        <taxon>Tritrichomonadidae</taxon>
        <taxon>Tritrichomonas</taxon>
    </lineage>
</organism>
<evidence type="ECO:0000313" key="1">
    <source>
        <dbReference type="EMBL" id="KAK8871959.1"/>
    </source>
</evidence>
<proteinExistence type="predicted"/>
<dbReference type="EMBL" id="JAPFFF010000013">
    <property type="protein sequence ID" value="KAK8871959.1"/>
    <property type="molecule type" value="Genomic_DNA"/>
</dbReference>
<sequence>MKGLFSFSFISSISSFNSVLCFLLLIFLTFLWPFVLLCGEISLSLSSSSFFIASIHSDSPSMIPRDPNVPNAGLLVTFSVFSSFSSPRWSIFTFTSSDSLETITYGNDSFVSFG</sequence>
<evidence type="ECO:0000313" key="2">
    <source>
        <dbReference type="Proteomes" id="UP001470230"/>
    </source>
</evidence>
<protein>
    <submittedName>
        <fullName evidence="1">Uncharacterized protein</fullName>
    </submittedName>
</protein>
<dbReference type="Proteomes" id="UP001470230">
    <property type="component" value="Unassembled WGS sequence"/>
</dbReference>
<comment type="caution">
    <text evidence="1">The sequence shown here is derived from an EMBL/GenBank/DDBJ whole genome shotgun (WGS) entry which is preliminary data.</text>
</comment>
<keyword evidence="2" id="KW-1185">Reference proteome</keyword>